<evidence type="ECO:0000313" key="2">
    <source>
        <dbReference type="Proteomes" id="UP000681720"/>
    </source>
</evidence>
<proteinExistence type="predicted"/>
<feature type="non-terminal residue" evidence="1">
    <location>
        <position position="73"/>
    </location>
</feature>
<gene>
    <name evidence="1" type="ORF">GIL414_LOCUS28067</name>
</gene>
<reference evidence="1" key="1">
    <citation type="submission" date="2021-02" db="EMBL/GenBank/DDBJ databases">
        <authorList>
            <person name="Nowell W R."/>
        </authorList>
    </citation>
    <scope>NUCLEOTIDE SEQUENCE</scope>
</reference>
<protein>
    <submittedName>
        <fullName evidence="1">Uncharacterized protein</fullName>
    </submittedName>
</protein>
<comment type="caution">
    <text evidence="1">The sequence shown here is derived from an EMBL/GenBank/DDBJ whole genome shotgun (WGS) entry which is preliminary data.</text>
</comment>
<organism evidence="1 2">
    <name type="scientific">Rotaria magnacalcarata</name>
    <dbReference type="NCBI Taxonomy" id="392030"/>
    <lineage>
        <taxon>Eukaryota</taxon>
        <taxon>Metazoa</taxon>
        <taxon>Spiralia</taxon>
        <taxon>Gnathifera</taxon>
        <taxon>Rotifera</taxon>
        <taxon>Eurotatoria</taxon>
        <taxon>Bdelloidea</taxon>
        <taxon>Philodinida</taxon>
        <taxon>Philodinidae</taxon>
        <taxon>Rotaria</taxon>
    </lineage>
</organism>
<dbReference type="Proteomes" id="UP000681720">
    <property type="component" value="Unassembled WGS sequence"/>
</dbReference>
<name>A0A8S2UMC6_9BILA</name>
<evidence type="ECO:0000313" key="1">
    <source>
        <dbReference type="EMBL" id="CAF4353394.1"/>
    </source>
</evidence>
<dbReference type="AlphaFoldDB" id="A0A8S2UMC6"/>
<dbReference type="EMBL" id="CAJOBJ010046569">
    <property type="protein sequence ID" value="CAF4353394.1"/>
    <property type="molecule type" value="Genomic_DNA"/>
</dbReference>
<sequence length="73" mass="8615">MTAKYGFYYEEGHHDSLFMDQTSVKLIIERLSSPPTPFVLYSLNQFRQNIDKYQNELHKLAPIRGRLSYSMKA</sequence>
<accession>A0A8S2UMC6</accession>